<keyword evidence="1" id="KW-1133">Transmembrane helix</keyword>
<protein>
    <submittedName>
        <fullName evidence="3">Uncharacterized protein</fullName>
    </submittedName>
</protein>
<evidence type="ECO:0000313" key="4">
    <source>
        <dbReference type="Proteomes" id="UP000694417"/>
    </source>
</evidence>
<evidence type="ECO:0000313" key="3">
    <source>
        <dbReference type="Ensembl" id="ENSUPAP00010000352.1"/>
    </source>
</evidence>
<dbReference type="Ensembl" id="ENSUPAT00010000391.1">
    <property type="protein sequence ID" value="ENSUPAP00010000352.1"/>
    <property type="gene ID" value="ENSUPAG00010000325.1"/>
</dbReference>
<dbReference type="AlphaFoldDB" id="A0A8D2GFF6"/>
<evidence type="ECO:0000256" key="1">
    <source>
        <dbReference type="SAM" id="Phobius"/>
    </source>
</evidence>
<accession>A0A8D2GFF6</accession>
<name>A0A8D2GFF6_UROPR</name>
<keyword evidence="2" id="KW-0732">Signal</keyword>
<keyword evidence="1" id="KW-0812">Transmembrane</keyword>
<keyword evidence="4" id="KW-1185">Reference proteome</keyword>
<reference evidence="3" key="2">
    <citation type="submission" date="2025-09" db="UniProtKB">
        <authorList>
            <consortium name="Ensembl"/>
        </authorList>
    </citation>
    <scope>IDENTIFICATION</scope>
</reference>
<feature type="chain" id="PRO_5034361687" evidence="2">
    <location>
        <begin position="24"/>
        <end position="68"/>
    </location>
</feature>
<feature type="signal peptide" evidence="2">
    <location>
        <begin position="1"/>
        <end position="23"/>
    </location>
</feature>
<organism evidence="3 4">
    <name type="scientific">Urocitellus parryii</name>
    <name type="common">Arctic ground squirrel</name>
    <name type="synonym">Spermophilus parryii</name>
    <dbReference type="NCBI Taxonomy" id="9999"/>
    <lineage>
        <taxon>Eukaryota</taxon>
        <taxon>Metazoa</taxon>
        <taxon>Chordata</taxon>
        <taxon>Craniata</taxon>
        <taxon>Vertebrata</taxon>
        <taxon>Euteleostomi</taxon>
        <taxon>Mammalia</taxon>
        <taxon>Eutheria</taxon>
        <taxon>Euarchontoglires</taxon>
        <taxon>Glires</taxon>
        <taxon>Rodentia</taxon>
        <taxon>Sciuromorpha</taxon>
        <taxon>Sciuridae</taxon>
        <taxon>Xerinae</taxon>
        <taxon>Marmotini</taxon>
        <taxon>Urocitellus</taxon>
    </lineage>
</organism>
<evidence type="ECO:0000256" key="2">
    <source>
        <dbReference type="SAM" id="SignalP"/>
    </source>
</evidence>
<proteinExistence type="predicted"/>
<dbReference type="Proteomes" id="UP000694417">
    <property type="component" value="Unplaced"/>
</dbReference>
<feature type="transmembrane region" description="Helical" evidence="1">
    <location>
        <begin position="47"/>
        <end position="67"/>
    </location>
</feature>
<reference evidence="3" key="1">
    <citation type="submission" date="2025-08" db="UniProtKB">
        <authorList>
            <consortium name="Ensembl"/>
        </authorList>
    </citation>
    <scope>IDENTIFICATION</scope>
</reference>
<sequence>MMVARLSLGLLLLVLLLPMQINSFVPLTSTPGATYYETTKPTTATTSSTIKTIASLLVVLLTLLHLYY</sequence>
<keyword evidence="1" id="KW-0472">Membrane</keyword>
<dbReference type="GeneTree" id="ENSGT00960000190216"/>